<dbReference type="AlphaFoldDB" id="A0A379TAS9"/>
<sequence>MQREDVSGAQLHAIVGNFIAWLGYADIEEAQRPASRVQKGTAIFCRNAALDDVAINRA</sequence>
<organism evidence="1 2">
    <name type="scientific">Salmonella enterica subsp. arizonae</name>
    <dbReference type="NCBI Taxonomy" id="59203"/>
    <lineage>
        <taxon>Bacteria</taxon>
        <taxon>Pseudomonadati</taxon>
        <taxon>Pseudomonadota</taxon>
        <taxon>Gammaproteobacteria</taxon>
        <taxon>Enterobacterales</taxon>
        <taxon>Enterobacteriaceae</taxon>
        <taxon>Salmonella</taxon>
    </lineage>
</organism>
<accession>A0A379TAS9</accession>
<dbReference type="Proteomes" id="UP000254741">
    <property type="component" value="Unassembled WGS sequence"/>
</dbReference>
<evidence type="ECO:0000313" key="1">
    <source>
        <dbReference type="EMBL" id="SUG47728.1"/>
    </source>
</evidence>
<proteinExistence type="predicted"/>
<gene>
    <name evidence="1" type="primary">srfC_2</name>
    <name evidence="1" type="ORF">NCTC8297_03005</name>
</gene>
<evidence type="ECO:0000313" key="2">
    <source>
        <dbReference type="Proteomes" id="UP000254741"/>
    </source>
</evidence>
<dbReference type="EMBL" id="UGXG01000002">
    <property type="protein sequence ID" value="SUG47728.1"/>
    <property type="molecule type" value="Genomic_DNA"/>
</dbReference>
<name>A0A379TAS9_SALER</name>
<reference evidence="1 2" key="1">
    <citation type="submission" date="2018-06" db="EMBL/GenBank/DDBJ databases">
        <authorList>
            <consortium name="Pathogen Informatics"/>
            <person name="Doyle S."/>
        </authorList>
    </citation>
    <scope>NUCLEOTIDE SEQUENCE [LARGE SCALE GENOMIC DNA]</scope>
    <source>
        <strain evidence="1 2">NCTC8297</strain>
    </source>
</reference>
<protein>
    <submittedName>
        <fullName evidence="1">Putative virulence effector protein</fullName>
    </submittedName>
</protein>